<feature type="transmembrane region" description="Helical" evidence="4">
    <location>
        <begin position="141"/>
        <end position="161"/>
    </location>
</feature>
<dbReference type="Pfam" id="PF00015">
    <property type="entry name" value="MCPsignal"/>
    <property type="match status" value="1"/>
</dbReference>
<dbReference type="PANTHER" id="PTHR32089:SF112">
    <property type="entry name" value="LYSOZYME-LIKE PROTEIN-RELATED"/>
    <property type="match status" value="1"/>
</dbReference>
<dbReference type="EMBL" id="BMJT01000011">
    <property type="protein sequence ID" value="GGG31389.1"/>
    <property type="molecule type" value="Genomic_DNA"/>
</dbReference>
<evidence type="ECO:0000256" key="2">
    <source>
        <dbReference type="ARBA" id="ARBA00029447"/>
    </source>
</evidence>
<proteinExistence type="inferred from homology"/>
<feature type="transmembrane region" description="Helical" evidence="4">
    <location>
        <begin position="97"/>
        <end position="120"/>
    </location>
</feature>
<evidence type="ECO:0000259" key="5">
    <source>
        <dbReference type="PROSITE" id="PS50111"/>
    </source>
</evidence>
<dbReference type="Proteomes" id="UP000616608">
    <property type="component" value="Unassembled WGS sequence"/>
</dbReference>
<dbReference type="PROSITE" id="PS50111">
    <property type="entry name" value="CHEMOTAXIS_TRANSDUC_2"/>
    <property type="match status" value="1"/>
</dbReference>
<feature type="domain" description="Methyl-accepting transducer" evidence="5">
    <location>
        <begin position="208"/>
        <end position="458"/>
    </location>
</feature>
<dbReference type="RefSeq" id="WP_188615644.1">
    <property type="nucleotide sequence ID" value="NZ_BMJT01000011.1"/>
</dbReference>
<dbReference type="PANTHER" id="PTHR32089">
    <property type="entry name" value="METHYL-ACCEPTING CHEMOTAXIS PROTEIN MCPB"/>
    <property type="match status" value="1"/>
</dbReference>
<dbReference type="InterPro" id="IPR004090">
    <property type="entry name" value="Chemotax_Me-accpt_rcpt"/>
</dbReference>
<feature type="transmembrane region" description="Helical" evidence="4">
    <location>
        <begin position="72"/>
        <end position="91"/>
    </location>
</feature>
<evidence type="ECO:0000256" key="3">
    <source>
        <dbReference type="PROSITE-ProRule" id="PRU00284"/>
    </source>
</evidence>
<keyword evidence="4" id="KW-0472">Membrane</keyword>
<reference evidence="6" key="1">
    <citation type="journal article" date="2014" name="Int. J. Syst. Evol. Microbiol.">
        <title>Complete genome sequence of Corynebacterium casei LMG S-19264T (=DSM 44701T), isolated from a smear-ripened cheese.</title>
        <authorList>
            <consortium name="US DOE Joint Genome Institute (JGI-PGF)"/>
            <person name="Walter F."/>
            <person name="Albersmeier A."/>
            <person name="Kalinowski J."/>
            <person name="Ruckert C."/>
        </authorList>
    </citation>
    <scope>NUCLEOTIDE SEQUENCE</scope>
    <source>
        <strain evidence="6">CGMCC 1.15760</strain>
    </source>
</reference>
<gene>
    <name evidence="6" type="ORF">GCM10007425_27490</name>
</gene>
<feature type="transmembrane region" description="Helical" evidence="4">
    <location>
        <begin position="16"/>
        <end position="36"/>
    </location>
</feature>
<keyword evidence="4" id="KW-0812">Transmembrane</keyword>
<keyword evidence="7" id="KW-1185">Reference proteome</keyword>
<organism evidence="6 7">
    <name type="scientific">Lysinibacillus alkalisoli</name>
    <dbReference type="NCBI Taxonomy" id="1911548"/>
    <lineage>
        <taxon>Bacteria</taxon>
        <taxon>Bacillati</taxon>
        <taxon>Bacillota</taxon>
        <taxon>Bacilli</taxon>
        <taxon>Bacillales</taxon>
        <taxon>Bacillaceae</taxon>
        <taxon>Lysinibacillus</taxon>
    </lineage>
</organism>
<protein>
    <recommendedName>
        <fullName evidence="5">Methyl-accepting transducer domain-containing protein</fullName>
    </recommendedName>
</protein>
<dbReference type="GO" id="GO:0007165">
    <property type="term" value="P:signal transduction"/>
    <property type="evidence" value="ECO:0007669"/>
    <property type="project" value="UniProtKB-KW"/>
</dbReference>
<evidence type="ECO:0000313" key="6">
    <source>
        <dbReference type="EMBL" id="GGG31389.1"/>
    </source>
</evidence>
<evidence type="ECO:0000256" key="4">
    <source>
        <dbReference type="SAM" id="Phobius"/>
    </source>
</evidence>
<keyword evidence="4" id="KW-1133">Transmembrane helix</keyword>
<sequence length="487" mass="53873">MNITTIQQEDWHKKNAILILAFGLACGIGVMVQLIIRNNTAIILSVSIPLIASLITYVYSRYQTKMARIFPYVLITLAFIVTISTITFSQANLGTIALVYFVLIISSIHGKMSVMIYGYLLSLSALLYNNMVFVEPELVEVSGFNLVFVHTLASLALILVVRQSQAVFRQVEEVVALSKAKEQAEGAAQKLNEAVTAITHNLHQIRLHTETSNASQQEMLVAVQEVSEGSHQQEQHITEIADLTTGTNQAIHTMTEQLDDVVQSANDAEHQATQGANQMAQMQESMQRSQQMFEDIHQAFGGLTNKIQETNHLAESIRAITEQTNLLSLNASIEAARAGEAGKGFAVVANEIRNLATMTDQTLLQINENLAEVNAYNELTVKKIEQGHHQMTAQTTIATATNEAFLVLFDQMQKLQQFSLQSLEDAKKIARNSVDVEERTAEFAALIEESTAATDELSATLVQLAEKQQEIEHYIHSTYENARAIQA</sequence>
<feature type="transmembrane region" description="Helical" evidence="4">
    <location>
        <begin position="42"/>
        <end position="60"/>
    </location>
</feature>
<comment type="caution">
    <text evidence="6">The sequence shown here is derived from an EMBL/GenBank/DDBJ whole genome shotgun (WGS) entry which is preliminary data.</text>
</comment>
<dbReference type="GO" id="GO:0016020">
    <property type="term" value="C:membrane"/>
    <property type="evidence" value="ECO:0007669"/>
    <property type="project" value="InterPro"/>
</dbReference>
<accession>A0A917G9G8</accession>
<dbReference type="Gene3D" id="1.10.287.950">
    <property type="entry name" value="Methyl-accepting chemotaxis protein"/>
    <property type="match status" value="1"/>
</dbReference>
<dbReference type="GO" id="GO:0004888">
    <property type="term" value="F:transmembrane signaling receptor activity"/>
    <property type="evidence" value="ECO:0007669"/>
    <property type="project" value="InterPro"/>
</dbReference>
<name>A0A917G9G8_9BACI</name>
<evidence type="ECO:0000313" key="7">
    <source>
        <dbReference type="Proteomes" id="UP000616608"/>
    </source>
</evidence>
<comment type="similarity">
    <text evidence="2">Belongs to the methyl-accepting chemotaxis (MCP) protein family.</text>
</comment>
<dbReference type="SUPFAM" id="SSF58104">
    <property type="entry name" value="Methyl-accepting chemotaxis protein (MCP) signaling domain"/>
    <property type="match status" value="1"/>
</dbReference>
<dbReference type="PRINTS" id="PR00260">
    <property type="entry name" value="CHEMTRNSDUCR"/>
</dbReference>
<dbReference type="GO" id="GO:0006935">
    <property type="term" value="P:chemotaxis"/>
    <property type="evidence" value="ECO:0007669"/>
    <property type="project" value="InterPro"/>
</dbReference>
<dbReference type="InterPro" id="IPR004089">
    <property type="entry name" value="MCPsignal_dom"/>
</dbReference>
<dbReference type="SMART" id="SM00283">
    <property type="entry name" value="MA"/>
    <property type="match status" value="1"/>
</dbReference>
<dbReference type="AlphaFoldDB" id="A0A917G9G8"/>
<reference evidence="6" key="2">
    <citation type="submission" date="2020-09" db="EMBL/GenBank/DDBJ databases">
        <authorList>
            <person name="Sun Q."/>
            <person name="Zhou Y."/>
        </authorList>
    </citation>
    <scope>NUCLEOTIDE SEQUENCE</scope>
    <source>
        <strain evidence="6">CGMCC 1.15760</strain>
    </source>
</reference>
<keyword evidence="1 3" id="KW-0807">Transducer</keyword>
<evidence type="ECO:0000256" key="1">
    <source>
        <dbReference type="ARBA" id="ARBA00023224"/>
    </source>
</evidence>